<name>A0A2Y9AMK4_9RHOB</name>
<accession>A0A2Y9AMK4</accession>
<dbReference type="RefSeq" id="WP_109564221.1">
    <property type="nucleotide sequence ID" value="NZ_QGDJ01000004.1"/>
</dbReference>
<dbReference type="InterPro" id="IPR003772">
    <property type="entry name" value="YceD"/>
</dbReference>
<reference evidence="2 4" key="3">
    <citation type="submission" date="2018-03" db="EMBL/GenBank/DDBJ databases">
        <title>Genomic Encyclopedia of Archaeal and Bacterial Type Strains, Phase II (KMG-II): from individual species to whole genera.</title>
        <authorList>
            <person name="Goeker M."/>
        </authorList>
    </citation>
    <scope>NUCLEOTIDE SEQUENCE [LARGE SCALE GENOMIC DNA]</scope>
    <source>
        <strain evidence="2 4">DSM 25227</strain>
    </source>
</reference>
<dbReference type="OrthoDB" id="8443793at2"/>
<organism evidence="3 5">
    <name type="scientific">Jannaschia seohaensis</name>
    <dbReference type="NCBI Taxonomy" id="475081"/>
    <lineage>
        <taxon>Bacteria</taxon>
        <taxon>Pseudomonadati</taxon>
        <taxon>Pseudomonadota</taxon>
        <taxon>Alphaproteobacteria</taxon>
        <taxon>Rhodobacterales</taxon>
        <taxon>Roseobacteraceae</taxon>
        <taxon>Jannaschia</taxon>
    </lineage>
</organism>
<feature type="region of interest" description="Disordered" evidence="1">
    <location>
        <begin position="1"/>
        <end position="24"/>
    </location>
</feature>
<keyword evidence="4" id="KW-1185">Reference proteome</keyword>
<evidence type="ECO:0000256" key="1">
    <source>
        <dbReference type="SAM" id="MobiDB-lite"/>
    </source>
</evidence>
<dbReference type="Proteomes" id="UP000251571">
    <property type="component" value="Unassembled WGS sequence"/>
</dbReference>
<dbReference type="EMBL" id="QGDJ01000004">
    <property type="protein sequence ID" value="PWJ19097.1"/>
    <property type="molecule type" value="Genomic_DNA"/>
</dbReference>
<dbReference type="AlphaFoldDB" id="A0A2Y9AMK4"/>
<proteinExistence type="predicted"/>
<evidence type="ECO:0000313" key="5">
    <source>
        <dbReference type="Proteomes" id="UP000251571"/>
    </source>
</evidence>
<sequence>MTPILSKPLRLSDLPQRKPTPFRLVPDEGQLEALADRMDVDVFRKLRFEGVLKPGPGRDWTVEGHLGATVVQPCRVTTDPVTTRIEEDVTRRFAADYTPPTGDEVEMGEDDDAIEPLPAVLDLGDLLEEALALAIPAYPRAEGAEEIDLTAAPAGAAPLDDDKVKPFAGLAALKARMEGKEDREE</sequence>
<dbReference type="Proteomes" id="UP000245839">
    <property type="component" value="Unassembled WGS sequence"/>
</dbReference>
<gene>
    <name evidence="2" type="ORF">BCF38_10426</name>
    <name evidence="3" type="ORF">SAMN05421539_10426</name>
</gene>
<protein>
    <submittedName>
        <fullName evidence="3">Uncharacterized ACR, COG1399</fullName>
    </submittedName>
    <submittedName>
        <fullName evidence="2">Uncharacterized protein DUF177 involved in 23S rRNA accumulation</fullName>
    </submittedName>
</protein>
<dbReference type="Pfam" id="PF02620">
    <property type="entry name" value="YceD"/>
    <property type="match status" value="1"/>
</dbReference>
<evidence type="ECO:0000313" key="2">
    <source>
        <dbReference type="EMBL" id="PWJ19097.1"/>
    </source>
</evidence>
<reference evidence="5" key="2">
    <citation type="submission" date="2016-10" db="EMBL/GenBank/DDBJ databases">
        <authorList>
            <person name="Varghese N."/>
            <person name="Submissions S."/>
        </authorList>
    </citation>
    <scope>NUCLEOTIDE SEQUENCE [LARGE SCALE GENOMIC DNA]</scope>
    <source>
        <strain evidence="5">DSM 25227</strain>
    </source>
</reference>
<evidence type="ECO:0000313" key="4">
    <source>
        <dbReference type="Proteomes" id="UP000245839"/>
    </source>
</evidence>
<dbReference type="EMBL" id="UETC01000004">
    <property type="protein sequence ID" value="SSA45721.1"/>
    <property type="molecule type" value="Genomic_DNA"/>
</dbReference>
<evidence type="ECO:0000313" key="3">
    <source>
        <dbReference type="EMBL" id="SSA45721.1"/>
    </source>
</evidence>
<reference evidence="3" key="1">
    <citation type="submission" date="2016-10" db="EMBL/GenBank/DDBJ databases">
        <authorList>
            <person name="Cai Z."/>
        </authorList>
    </citation>
    <scope>NUCLEOTIDE SEQUENCE [LARGE SCALE GENOMIC DNA]</scope>
    <source>
        <strain evidence="3">DSM 25227</strain>
    </source>
</reference>